<dbReference type="EMBL" id="MN739030">
    <property type="protein sequence ID" value="QHT36067.1"/>
    <property type="molecule type" value="Genomic_DNA"/>
</dbReference>
<feature type="region of interest" description="Disordered" evidence="1">
    <location>
        <begin position="110"/>
        <end position="130"/>
    </location>
</feature>
<accession>A0A6C0F342</accession>
<name>A0A6C0F342_9ZZZZ</name>
<proteinExistence type="predicted"/>
<evidence type="ECO:0000256" key="1">
    <source>
        <dbReference type="SAM" id="MobiDB-lite"/>
    </source>
</evidence>
<dbReference type="AlphaFoldDB" id="A0A6C0F342"/>
<protein>
    <submittedName>
        <fullName evidence="2">Uncharacterized protein</fullName>
    </submittedName>
</protein>
<sequence>MKSKFATFIKKNRLVFFVFAALILLAIVYFFRNKKMFTEGMTSTNACSSIKDCKTCAQHSAGVCYWCSGTCVDPDDDPDNIMDNDPTCTRDYMKNCPVAVKPLATTTTAVTTSIPNPTTSPTTTTQTTTK</sequence>
<organism evidence="2">
    <name type="scientific">viral metagenome</name>
    <dbReference type="NCBI Taxonomy" id="1070528"/>
    <lineage>
        <taxon>unclassified sequences</taxon>
        <taxon>metagenomes</taxon>
        <taxon>organismal metagenomes</taxon>
    </lineage>
</organism>
<evidence type="ECO:0000313" key="2">
    <source>
        <dbReference type="EMBL" id="QHT36067.1"/>
    </source>
</evidence>
<reference evidence="2" key="1">
    <citation type="journal article" date="2020" name="Nature">
        <title>Giant virus diversity and host interactions through global metagenomics.</title>
        <authorList>
            <person name="Schulz F."/>
            <person name="Roux S."/>
            <person name="Paez-Espino D."/>
            <person name="Jungbluth S."/>
            <person name="Walsh D.A."/>
            <person name="Denef V.J."/>
            <person name="McMahon K.D."/>
            <person name="Konstantinidis K.T."/>
            <person name="Eloe-Fadrosh E.A."/>
            <person name="Kyrpides N.C."/>
            <person name="Woyke T."/>
        </authorList>
    </citation>
    <scope>NUCLEOTIDE SEQUENCE</scope>
    <source>
        <strain evidence="2">GVMAG-M-3300009182-46</strain>
    </source>
</reference>